<keyword evidence="6" id="KW-1185">Reference proteome</keyword>
<keyword evidence="2" id="KW-0472">Membrane</keyword>
<evidence type="ECO:0000313" key="5">
    <source>
        <dbReference type="EMBL" id="MBC8545311.1"/>
    </source>
</evidence>
<dbReference type="SUPFAM" id="SSF49478">
    <property type="entry name" value="Cna protein B-type domain"/>
    <property type="match status" value="1"/>
</dbReference>
<dbReference type="Pfam" id="PF05738">
    <property type="entry name" value="Cna_B"/>
    <property type="match status" value="1"/>
</dbReference>
<dbReference type="Pfam" id="PF12892">
    <property type="entry name" value="FctA"/>
    <property type="match status" value="1"/>
</dbReference>
<organism evidence="5 6">
    <name type="scientific">Bianquea renquensis</name>
    <dbReference type="NCBI Taxonomy" id="2763661"/>
    <lineage>
        <taxon>Bacteria</taxon>
        <taxon>Bacillati</taxon>
        <taxon>Bacillota</taxon>
        <taxon>Clostridia</taxon>
        <taxon>Eubacteriales</taxon>
        <taxon>Bianqueaceae</taxon>
        <taxon>Bianquea</taxon>
    </lineage>
</organism>
<dbReference type="Gene3D" id="2.60.40.1140">
    <property type="entry name" value="Collagen-binding surface protein Cna, B-type domain"/>
    <property type="match status" value="1"/>
</dbReference>
<dbReference type="InterPro" id="IPR022464">
    <property type="entry name" value="Strep_pil_isopept_link"/>
</dbReference>
<dbReference type="CDD" id="cd00222">
    <property type="entry name" value="CollagenBindB"/>
    <property type="match status" value="1"/>
</dbReference>
<feature type="compositionally biased region" description="Low complexity" evidence="1">
    <location>
        <begin position="182"/>
        <end position="192"/>
    </location>
</feature>
<accession>A0A926DV77</accession>
<evidence type="ECO:0000256" key="2">
    <source>
        <dbReference type="SAM" id="Phobius"/>
    </source>
</evidence>
<feature type="domain" description="Streptococcal pilin isopeptide linkage" evidence="4">
    <location>
        <begin position="2"/>
        <end position="66"/>
    </location>
</feature>
<dbReference type="AlphaFoldDB" id="A0A926DV77"/>
<dbReference type="Gene3D" id="2.60.40.3050">
    <property type="match status" value="1"/>
</dbReference>
<gene>
    <name evidence="5" type="ORF">H8730_17445</name>
</gene>
<keyword evidence="2" id="KW-0812">Transmembrane</keyword>
<proteinExistence type="predicted"/>
<dbReference type="EMBL" id="JACRSQ010000105">
    <property type="protein sequence ID" value="MBC8545311.1"/>
    <property type="molecule type" value="Genomic_DNA"/>
</dbReference>
<evidence type="ECO:0000313" key="6">
    <source>
        <dbReference type="Proteomes" id="UP000657006"/>
    </source>
</evidence>
<feature type="non-terminal residue" evidence="5">
    <location>
        <position position="1"/>
    </location>
</feature>
<reference evidence="5" key="1">
    <citation type="submission" date="2020-08" db="EMBL/GenBank/DDBJ databases">
        <title>Genome public.</title>
        <authorList>
            <person name="Liu C."/>
            <person name="Sun Q."/>
        </authorList>
    </citation>
    <scope>NUCLEOTIDE SEQUENCE</scope>
    <source>
        <strain evidence="5">NSJ-32</strain>
    </source>
</reference>
<dbReference type="InterPro" id="IPR008454">
    <property type="entry name" value="Collagen-bd_Cna-like_B-typ_dom"/>
</dbReference>
<sequence>FSFASPGVYTYTISELNTGAEGWTYDNTVYTLTFTVTLEDGALHAAHTLTKDGVAANKALFVNHYTPEEPDAVEIAGVKTWNHGNNPNPPDSIIVYVYADGELTVQRQVTAKEGWKYAFELPKYADDGHEIVYTVGEADVPGYTAEIKGYDILNTYTGATPEPEPEPPDPGDDKPSTPSTPPGGTDSPKTGDNSNLTIWVVLMFLSLAGLIMTPLLRKRKSRDCKSKRH</sequence>
<feature type="domain" description="CNA-B" evidence="3">
    <location>
        <begin position="75"/>
        <end position="155"/>
    </location>
</feature>
<keyword evidence="2" id="KW-1133">Transmembrane helix</keyword>
<dbReference type="RefSeq" id="WP_249290320.1">
    <property type="nucleotide sequence ID" value="NZ_JACRSQ010000105.1"/>
</dbReference>
<feature type="transmembrane region" description="Helical" evidence="2">
    <location>
        <begin position="196"/>
        <end position="216"/>
    </location>
</feature>
<evidence type="ECO:0000259" key="4">
    <source>
        <dbReference type="Pfam" id="PF12892"/>
    </source>
</evidence>
<comment type="caution">
    <text evidence="5">The sequence shown here is derived from an EMBL/GenBank/DDBJ whole genome shotgun (WGS) entry which is preliminary data.</text>
</comment>
<evidence type="ECO:0000256" key="1">
    <source>
        <dbReference type="SAM" id="MobiDB-lite"/>
    </source>
</evidence>
<dbReference type="InterPro" id="IPR038174">
    <property type="entry name" value="Strep_pil_link_sf"/>
</dbReference>
<feature type="region of interest" description="Disordered" evidence="1">
    <location>
        <begin position="155"/>
        <end position="192"/>
    </location>
</feature>
<protein>
    <submittedName>
        <fullName evidence="5">Cna B-type domain-containing protein</fullName>
    </submittedName>
</protein>
<dbReference type="Proteomes" id="UP000657006">
    <property type="component" value="Unassembled WGS sequence"/>
</dbReference>
<evidence type="ECO:0000259" key="3">
    <source>
        <dbReference type="Pfam" id="PF05738"/>
    </source>
</evidence>
<dbReference type="NCBIfam" id="TIGR03786">
    <property type="entry name" value="strep_pil_rpt"/>
    <property type="match status" value="1"/>
</dbReference>
<name>A0A926DV77_9FIRM</name>